<keyword evidence="8" id="KW-1185">Reference proteome</keyword>
<feature type="transmembrane region" description="Helical" evidence="6">
    <location>
        <begin position="271"/>
        <end position="292"/>
    </location>
</feature>
<evidence type="ECO:0000256" key="6">
    <source>
        <dbReference type="SAM" id="Phobius"/>
    </source>
</evidence>
<evidence type="ECO:0000256" key="4">
    <source>
        <dbReference type="ARBA" id="ARBA00022989"/>
    </source>
</evidence>
<dbReference type="Proteomes" id="UP000570514">
    <property type="component" value="Unassembled WGS sequence"/>
</dbReference>
<feature type="transmembrane region" description="Helical" evidence="6">
    <location>
        <begin position="210"/>
        <end position="232"/>
    </location>
</feature>
<feature type="transmembrane region" description="Helical" evidence="6">
    <location>
        <begin position="149"/>
        <end position="170"/>
    </location>
</feature>
<accession>A0A846MYT1</accession>
<evidence type="ECO:0000313" key="7">
    <source>
        <dbReference type="EMBL" id="NIK88794.1"/>
    </source>
</evidence>
<feature type="transmembrane region" description="Helical" evidence="6">
    <location>
        <begin position="84"/>
        <end position="106"/>
    </location>
</feature>
<comment type="caution">
    <text evidence="7">The sequence shown here is derived from an EMBL/GenBank/DDBJ whole genome shotgun (WGS) entry which is preliminary data.</text>
</comment>
<organism evidence="7 8">
    <name type="scientific">Rhizomicrobium palustre</name>
    <dbReference type="NCBI Taxonomy" id="189966"/>
    <lineage>
        <taxon>Bacteria</taxon>
        <taxon>Pseudomonadati</taxon>
        <taxon>Pseudomonadota</taxon>
        <taxon>Alphaproteobacteria</taxon>
        <taxon>Micropepsales</taxon>
        <taxon>Micropepsaceae</taxon>
        <taxon>Rhizomicrobium</taxon>
    </lineage>
</organism>
<keyword evidence="4 6" id="KW-1133">Transmembrane helix</keyword>
<evidence type="ECO:0000256" key="3">
    <source>
        <dbReference type="ARBA" id="ARBA00022692"/>
    </source>
</evidence>
<sequence>MKIGALIALIAGLALAVFVIVHIGFAQIFSAIGHAGWGGFALILLAAMPVIAFLALAWRSLLGPVVPYWVFFASRQLRDSATDLLPFTQIGGVVIGARAGILAGISPVKAYSSSVVDITAELMAQAAFTILGLLIGLTRLKASASLAGYVDAMIIGTVLLVPGIIAFVVLQRKGARMAAALAGQFLPKAVAHTEQFTAEIEALYRQPKRLALSSTFHLIAWIAAAVWLWVIFKVCGANIGVMDCIAIESILAALRAVTVFIPAAIGVQEAGYAALAPVFGAGPEFGLAVSLLKRARDVVLGIPVLLAWQMVEGKRAFSDKEEA</sequence>
<dbReference type="AlphaFoldDB" id="A0A846MYT1"/>
<dbReference type="PANTHER" id="PTHR39087:SF2">
    <property type="entry name" value="UPF0104 MEMBRANE PROTEIN MJ1595"/>
    <property type="match status" value="1"/>
</dbReference>
<proteinExistence type="predicted"/>
<evidence type="ECO:0000256" key="5">
    <source>
        <dbReference type="ARBA" id="ARBA00023136"/>
    </source>
</evidence>
<evidence type="ECO:0000256" key="1">
    <source>
        <dbReference type="ARBA" id="ARBA00004651"/>
    </source>
</evidence>
<feature type="transmembrane region" description="Helical" evidence="6">
    <location>
        <begin position="36"/>
        <end position="58"/>
    </location>
</feature>
<evidence type="ECO:0000313" key="8">
    <source>
        <dbReference type="Proteomes" id="UP000570514"/>
    </source>
</evidence>
<evidence type="ECO:0000256" key="2">
    <source>
        <dbReference type="ARBA" id="ARBA00022475"/>
    </source>
</evidence>
<name>A0A846MYT1_9PROT</name>
<protein>
    <submittedName>
        <fullName evidence="7">Putative membrane protein</fullName>
    </submittedName>
</protein>
<keyword evidence="2" id="KW-1003">Cell membrane</keyword>
<keyword evidence="5 6" id="KW-0472">Membrane</keyword>
<comment type="subcellular location">
    <subcellularLocation>
        <location evidence="1">Cell membrane</location>
        <topology evidence="1">Multi-pass membrane protein</topology>
    </subcellularLocation>
</comment>
<dbReference type="GO" id="GO:0005886">
    <property type="term" value="C:plasma membrane"/>
    <property type="evidence" value="ECO:0007669"/>
    <property type="project" value="UniProtKB-SubCell"/>
</dbReference>
<dbReference type="EMBL" id="JAASRM010000001">
    <property type="protein sequence ID" value="NIK88794.1"/>
    <property type="molecule type" value="Genomic_DNA"/>
</dbReference>
<keyword evidence="3 6" id="KW-0812">Transmembrane</keyword>
<dbReference type="PANTHER" id="PTHR39087">
    <property type="entry name" value="UPF0104 MEMBRANE PROTEIN MJ1595"/>
    <property type="match status" value="1"/>
</dbReference>
<reference evidence="7 8" key="1">
    <citation type="submission" date="2020-03" db="EMBL/GenBank/DDBJ databases">
        <title>Genomic Encyclopedia of Type Strains, Phase IV (KMG-IV): sequencing the most valuable type-strain genomes for metagenomic binning, comparative biology and taxonomic classification.</title>
        <authorList>
            <person name="Goeker M."/>
        </authorList>
    </citation>
    <scope>NUCLEOTIDE SEQUENCE [LARGE SCALE GENOMIC DNA]</scope>
    <source>
        <strain evidence="7 8">DSM 19867</strain>
    </source>
</reference>
<dbReference type="NCBIfam" id="TIGR03476">
    <property type="entry name" value="HpnL"/>
    <property type="match status" value="1"/>
</dbReference>
<feature type="transmembrane region" description="Helical" evidence="6">
    <location>
        <begin position="118"/>
        <end position="137"/>
    </location>
</feature>
<gene>
    <name evidence="7" type="ORF">FHS83_002112</name>
</gene>
<dbReference type="RefSeq" id="WP_167082939.1">
    <property type="nucleotide sequence ID" value="NZ_BAAADC010000001.1"/>
</dbReference>
<dbReference type="InterPro" id="IPR022791">
    <property type="entry name" value="L-PG_synthase/AglD"/>
</dbReference>
<dbReference type="Pfam" id="PF03706">
    <property type="entry name" value="LPG_synthase_TM"/>
    <property type="match status" value="1"/>
</dbReference>